<dbReference type="InterPro" id="IPR003609">
    <property type="entry name" value="Pan_app"/>
</dbReference>
<dbReference type="GO" id="GO:0005576">
    <property type="term" value="C:extracellular region"/>
    <property type="evidence" value="ECO:0007669"/>
    <property type="project" value="InterPro"/>
</dbReference>
<proteinExistence type="inferred from homology"/>
<dbReference type="Proteomes" id="UP000785171">
    <property type="component" value="Unassembled WGS sequence"/>
</dbReference>
<dbReference type="Gene3D" id="3.50.4.10">
    <property type="entry name" value="Hepatocyte Growth Factor"/>
    <property type="match status" value="4"/>
</dbReference>
<feature type="signal peptide" evidence="13">
    <location>
        <begin position="1"/>
        <end position="22"/>
    </location>
</feature>
<comment type="caution">
    <text evidence="15">The sequence shown here is derived from an EMBL/GenBank/DDBJ whole genome shotgun (WGS) entry which is preliminary data.</text>
</comment>
<feature type="domain" description="Apple" evidence="14">
    <location>
        <begin position="117"/>
        <end position="191"/>
    </location>
</feature>
<dbReference type="GO" id="GO:0004671">
    <property type="term" value="F:protein C-terminal S-isoprenylcysteine carboxyl O-methyltransferase activity"/>
    <property type="evidence" value="ECO:0007669"/>
    <property type="project" value="UniProtKB-EC"/>
</dbReference>
<dbReference type="InterPro" id="IPR025770">
    <property type="entry name" value="PPMT_MeTrfase"/>
</dbReference>
<gene>
    <name evidence="15" type="ORF">JM16_008211</name>
</gene>
<comment type="similarity">
    <text evidence="2 12">Belongs to the class VI-like SAM-binding methyltransferase superfamily. Isoprenylcysteine carboxyl methyltransferase family.</text>
</comment>
<dbReference type="Gene3D" id="1.20.120.1630">
    <property type="match status" value="1"/>
</dbReference>
<protein>
    <recommendedName>
        <fullName evidence="3 12">Protein-S-isoprenylcysteine O-methyltransferase</fullName>
        <ecNumber evidence="3 12">2.1.1.100</ecNumber>
    </recommendedName>
</protein>
<evidence type="ECO:0000256" key="2">
    <source>
        <dbReference type="ARBA" id="ARBA00009140"/>
    </source>
</evidence>
<evidence type="ECO:0000256" key="7">
    <source>
        <dbReference type="ARBA" id="ARBA00022692"/>
    </source>
</evidence>
<evidence type="ECO:0000256" key="8">
    <source>
        <dbReference type="ARBA" id="ARBA00022737"/>
    </source>
</evidence>
<keyword evidence="5" id="KW-0808">Transferase</keyword>
<keyword evidence="7 12" id="KW-0812">Transmembrane</keyword>
<dbReference type="SMART" id="SM00223">
    <property type="entry name" value="APPLE"/>
    <property type="match status" value="4"/>
</dbReference>
<evidence type="ECO:0000256" key="4">
    <source>
        <dbReference type="ARBA" id="ARBA00022603"/>
    </source>
</evidence>
<dbReference type="EMBL" id="JPWV03000427">
    <property type="protein sequence ID" value="KAG2511628.1"/>
    <property type="molecule type" value="Genomic_DNA"/>
</dbReference>
<dbReference type="AlphaFoldDB" id="A0A8T0LP81"/>
<keyword evidence="8" id="KW-0677">Repeat</keyword>
<keyword evidence="13" id="KW-0732">Signal</keyword>
<dbReference type="PANTHER" id="PTHR12714">
    <property type="entry name" value="PROTEIN-S ISOPRENYLCYSTEINE O-METHYLTRANSFERASE"/>
    <property type="match status" value="1"/>
</dbReference>
<organism evidence="15 16">
    <name type="scientific">Phytophthora kernoviae</name>
    <dbReference type="NCBI Taxonomy" id="325452"/>
    <lineage>
        <taxon>Eukaryota</taxon>
        <taxon>Sar</taxon>
        <taxon>Stramenopiles</taxon>
        <taxon>Oomycota</taxon>
        <taxon>Peronosporomycetes</taxon>
        <taxon>Peronosporales</taxon>
        <taxon>Peronosporaceae</taxon>
        <taxon>Phytophthora</taxon>
    </lineage>
</organism>
<dbReference type="EC" id="2.1.1.100" evidence="3 12"/>
<keyword evidence="4 12" id="KW-0489">Methyltransferase</keyword>
<feature type="transmembrane region" description="Helical" evidence="12">
    <location>
        <begin position="358"/>
        <end position="383"/>
    </location>
</feature>
<dbReference type="Pfam" id="PF04140">
    <property type="entry name" value="ICMT"/>
    <property type="match status" value="1"/>
</dbReference>
<sequence>MARFQPLAISLLSALCSYQVDAARLRSLAQIPFLPGHRHLATCALTEDVDYIGNDIKHVKGAQASDCCVQCSLTPNCGTFTWMNFEFGTCWLKTAKGNTSPNPGARSAEFVADSPSCSLKDGVDYQGNDIANVKSTNAEGCCSICSTWAGCNAFTWSNFNGGTCWLKSTKGPEVSKAGVKSSEVKNTVNQCRLQNNVDFVDNDIGSALSDNPGACCDICKNWNGCRAFSWSDHNGGTCWPKSAMGATEVKFGAVSSSLLDNLPQSCTLESSMNYVANDLANVWAAKPGDCCALCRAQRFCRVFSWSNYQGGTCWLKSGKRLTFLADGVTSGVVSTSRASAISMFRSEAFRSDRGLGKVALAAFGLGVFMALHVALLLYTRFVALSNRLGENSPTDLRWRCVEQWGLYALALGFFHLAEFMLTAAYRPTTVSYESFLLNHSREYHLAVSLGAVEFWAELYLVPEWKLHPLMWPVGIGLVVLGQFFRISAMSTAASNFSHRIEYFKRKEHELVTHGVYHFIRHPSYLGWFLWIVGSQVLLGNPVCAVGYTMVAWKFFHDRIPYEEQLLLGFFPDEYPAYKARSISGIPFV</sequence>
<dbReference type="InterPro" id="IPR000177">
    <property type="entry name" value="Apple"/>
</dbReference>
<evidence type="ECO:0000256" key="11">
    <source>
        <dbReference type="ARBA" id="ARBA00023157"/>
    </source>
</evidence>
<evidence type="ECO:0000259" key="14">
    <source>
        <dbReference type="PROSITE" id="PS50948"/>
    </source>
</evidence>
<name>A0A8T0LP81_9STRA</name>
<evidence type="ECO:0000256" key="10">
    <source>
        <dbReference type="ARBA" id="ARBA00023136"/>
    </source>
</evidence>
<comment type="catalytic activity">
    <reaction evidence="12">
        <text>[protein]-C-terminal S-[(2E,6E)-farnesyl]-L-cysteine + S-adenosyl-L-methionine = [protein]-C-terminal S-[(2E,6E)-farnesyl]-L-cysteine methyl ester + S-adenosyl-L-homocysteine</text>
        <dbReference type="Rhea" id="RHEA:21672"/>
        <dbReference type="Rhea" id="RHEA-COMP:12125"/>
        <dbReference type="Rhea" id="RHEA-COMP:12126"/>
        <dbReference type="ChEBI" id="CHEBI:57856"/>
        <dbReference type="ChEBI" id="CHEBI:59789"/>
        <dbReference type="ChEBI" id="CHEBI:90510"/>
        <dbReference type="ChEBI" id="CHEBI:90511"/>
        <dbReference type="EC" id="2.1.1.100"/>
    </reaction>
</comment>
<evidence type="ECO:0000256" key="9">
    <source>
        <dbReference type="ARBA" id="ARBA00022989"/>
    </source>
</evidence>
<keyword evidence="10 12" id="KW-0472">Membrane</keyword>
<comment type="subcellular location">
    <subcellularLocation>
        <location evidence="12">Endoplasmic reticulum membrane</location>
        <topology evidence="12">Multi-pass membrane protein</topology>
    </subcellularLocation>
    <subcellularLocation>
        <location evidence="1">Membrane</location>
        <topology evidence="1">Multi-pass membrane protein</topology>
    </subcellularLocation>
</comment>
<evidence type="ECO:0000313" key="16">
    <source>
        <dbReference type="Proteomes" id="UP000785171"/>
    </source>
</evidence>
<feature type="transmembrane region" description="Helical" evidence="12">
    <location>
        <begin position="527"/>
        <end position="550"/>
    </location>
</feature>
<reference evidence="15" key="2">
    <citation type="submission" date="2020-06" db="EMBL/GenBank/DDBJ databases">
        <authorList>
            <person name="Studholme D.J."/>
        </authorList>
    </citation>
    <scope>NUCLEOTIDE SEQUENCE</scope>
    <source>
        <strain evidence="15">NZFS 2646</strain>
    </source>
</reference>
<evidence type="ECO:0000256" key="3">
    <source>
        <dbReference type="ARBA" id="ARBA00012151"/>
    </source>
</evidence>
<keyword evidence="11" id="KW-1015">Disulfide bond</keyword>
<keyword evidence="12" id="KW-0256">Endoplasmic reticulum</keyword>
<dbReference type="CDD" id="cd01100">
    <property type="entry name" value="APPLE_Factor_XI_like"/>
    <property type="match status" value="3"/>
</dbReference>
<dbReference type="InterPro" id="IPR007269">
    <property type="entry name" value="ICMT_MeTrfase"/>
</dbReference>
<dbReference type="PROSITE" id="PS51564">
    <property type="entry name" value="SAM_ICMT"/>
    <property type="match status" value="1"/>
</dbReference>
<accession>A0A8T0LP81</accession>
<dbReference type="GO" id="GO:0005789">
    <property type="term" value="C:endoplasmic reticulum membrane"/>
    <property type="evidence" value="ECO:0007669"/>
    <property type="project" value="UniProtKB-SubCell"/>
</dbReference>
<dbReference type="PROSITE" id="PS50948">
    <property type="entry name" value="PAN"/>
    <property type="match status" value="1"/>
</dbReference>
<keyword evidence="9 12" id="KW-1133">Transmembrane helix</keyword>
<evidence type="ECO:0000256" key="1">
    <source>
        <dbReference type="ARBA" id="ARBA00004141"/>
    </source>
</evidence>
<feature type="chain" id="PRO_5035896909" description="Protein-S-isoprenylcysteine O-methyltransferase" evidence="13">
    <location>
        <begin position="23"/>
        <end position="588"/>
    </location>
</feature>
<dbReference type="GO" id="GO:0006508">
    <property type="term" value="P:proteolysis"/>
    <property type="evidence" value="ECO:0007669"/>
    <property type="project" value="InterPro"/>
</dbReference>
<evidence type="ECO:0000256" key="5">
    <source>
        <dbReference type="ARBA" id="ARBA00022679"/>
    </source>
</evidence>
<reference evidence="15" key="1">
    <citation type="journal article" date="2015" name="Genom Data">
        <title>Genome sequences of six Phytophthora species associated with forests in New Zealand.</title>
        <authorList>
            <person name="Studholme D.J."/>
            <person name="McDougal R.L."/>
            <person name="Sambles C."/>
            <person name="Hansen E."/>
            <person name="Hardy G."/>
            <person name="Grant M."/>
            <person name="Ganley R.J."/>
            <person name="Williams N.M."/>
        </authorList>
    </citation>
    <scope>NUCLEOTIDE SEQUENCE</scope>
    <source>
        <strain evidence="15">NZFS 2646</strain>
    </source>
</reference>
<evidence type="ECO:0000256" key="13">
    <source>
        <dbReference type="SAM" id="SignalP"/>
    </source>
</evidence>
<keyword evidence="6 12" id="KW-0949">S-adenosyl-L-methionine</keyword>
<evidence type="ECO:0000256" key="6">
    <source>
        <dbReference type="ARBA" id="ARBA00022691"/>
    </source>
</evidence>
<evidence type="ECO:0000256" key="12">
    <source>
        <dbReference type="RuleBase" id="RU362022"/>
    </source>
</evidence>
<feature type="transmembrane region" description="Helical" evidence="12">
    <location>
        <begin position="469"/>
        <end position="488"/>
    </location>
</feature>
<dbReference type="GO" id="GO:0032259">
    <property type="term" value="P:methylation"/>
    <property type="evidence" value="ECO:0007669"/>
    <property type="project" value="UniProtKB-KW"/>
</dbReference>
<evidence type="ECO:0000313" key="15">
    <source>
        <dbReference type="EMBL" id="KAG2511628.1"/>
    </source>
</evidence>
<feature type="transmembrane region" description="Helical" evidence="12">
    <location>
        <begin position="404"/>
        <end position="425"/>
    </location>
</feature>
<dbReference type="Pfam" id="PF14295">
    <property type="entry name" value="PAN_4"/>
    <property type="match status" value="4"/>
</dbReference>
<dbReference type="PANTHER" id="PTHR12714:SF9">
    <property type="entry name" value="PROTEIN-S-ISOPRENYLCYSTEINE O-METHYLTRANSFERASE"/>
    <property type="match status" value="1"/>
</dbReference>